<feature type="domain" description="Amidohydrolase 3" evidence="1">
    <location>
        <begin position="105"/>
        <end position="621"/>
    </location>
</feature>
<organism evidence="2 3">
    <name type="scientific">Trinickia caryophylli</name>
    <name type="common">Paraburkholderia caryophylli</name>
    <dbReference type="NCBI Taxonomy" id="28094"/>
    <lineage>
        <taxon>Bacteria</taxon>
        <taxon>Pseudomonadati</taxon>
        <taxon>Pseudomonadota</taxon>
        <taxon>Betaproteobacteria</taxon>
        <taxon>Burkholderiales</taxon>
        <taxon>Burkholderiaceae</taxon>
        <taxon>Trinickia</taxon>
    </lineage>
</organism>
<dbReference type="AlphaFoldDB" id="A0A1X7DGC5"/>
<dbReference type="InterPro" id="IPR011059">
    <property type="entry name" value="Metal-dep_hydrolase_composite"/>
</dbReference>
<keyword evidence="3" id="KW-1185">Reference proteome</keyword>
<dbReference type="PANTHER" id="PTHR22642">
    <property type="entry name" value="IMIDAZOLONEPROPIONASE"/>
    <property type="match status" value="1"/>
</dbReference>
<dbReference type="Pfam" id="PF07969">
    <property type="entry name" value="Amidohydro_3"/>
    <property type="match status" value="1"/>
</dbReference>
<dbReference type="Gene3D" id="3.20.20.140">
    <property type="entry name" value="Metal-dependent hydrolases"/>
    <property type="match status" value="1"/>
</dbReference>
<dbReference type="SUPFAM" id="SSF51556">
    <property type="entry name" value="Metallo-dependent hydrolases"/>
    <property type="match status" value="1"/>
</dbReference>
<gene>
    <name evidence="2" type="ORF">SAMN06295900_103163</name>
</gene>
<reference evidence="3" key="1">
    <citation type="submission" date="2017-04" db="EMBL/GenBank/DDBJ databases">
        <authorList>
            <person name="Varghese N."/>
            <person name="Submissions S."/>
        </authorList>
    </citation>
    <scope>NUCLEOTIDE SEQUENCE [LARGE SCALE GENOMIC DNA]</scope>
    <source>
        <strain evidence="3">Ballard 720</strain>
    </source>
</reference>
<evidence type="ECO:0000313" key="2">
    <source>
        <dbReference type="EMBL" id="SMF15137.1"/>
    </source>
</evidence>
<dbReference type="Gene3D" id="2.30.40.10">
    <property type="entry name" value="Urease, subunit C, domain 1"/>
    <property type="match status" value="1"/>
</dbReference>
<dbReference type="STRING" id="28094.SAMN06295900_103163"/>
<name>A0A1X7DGC5_TRICW</name>
<dbReference type="RefSeq" id="WP_085225809.1">
    <property type="nucleotide sequence ID" value="NZ_BSQD01000003.1"/>
</dbReference>
<protein>
    <recommendedName>
        <fullName evidence="1">Amidohydrolase 3 domain-containing protein</fullName>
    </recommendedName>
</protein>
<dbReference type="Gene3D" id="3.10.310.70">
    <property type="match status" value="1"/>
</dbReference>
<dbReference type="SUPFAM" id="SSF51338">
    <property type="entry name" value="Composite domain of metallo-dependent hydrolases"/>
    <property type="match status" value="1"/>
</dbReference>
<dbReference type="InterPro" id="IPR013108">
    <property type="entry name" value="Amidohydro_3"/>
</dbReference>
<evidence type="ECO:0000313" key="3">
    <source>
        <dbReference type="Proteomes" id="UP000192911"/>
    </source>
</evidence>
<proteinExistence type="predicted"/>
<dbReference type="CDD" id="cd01300">
    <property type="entry name" value="YtcJ_like"/>
    <property type="match status" value="1"/>
</dbReference>
<sequence length="630" mass="68333">MSPDASFGCACCSPHLMLSAVGPDDTWQDDLLDAIKQLPTPKPPESVVFHSGNIYPDPNDTSLRVEAIGIANHRVVATGPLPEVREAMTAQGITFREQQLEAEQTLLPGLIEPHAHMVPSALMTTWTDLSAFDEQYLNYKYCIESIAARLEAAIRNATRAPTDPSRPVWICGYGIDPSLMEVWTDIDRKQLDGIVARTDSKPPVAVFLLNASGHIGYANTVALQQAGLLESYPDGVLTELQIRAVTSIVPQPSLLALINGLRKVMEAANACGITTLFDAGLGMTMGPLEVLVMRALATTSWMTVRVGAALFGNGDNLAQWLATYRPELNSAPEVLFSLRAIKLVADGSNQGLTGLQSTDYKCCREHTVPGVGRRGLFNFDPALRLSALMQQIAHFGWPMMTHANGDAAIANVLAAYGLALNVVPPPGEPPQPEPVDVPPASRHRIEHASLLTDESIDAMKRLHISPSFLIGHAGYWGKTFSETILGKDRADLLDRCRSAADAGLKISLHSDHFVTPLGPLRNMEQAIGRWMEGYWKDKAVHPSRVYPVLNKAERLSTDQALRAITIDAAWQCNLDTQIGSLEAGKQADLVILASDPLTAPIGAKLRDIDVIETWVSGRKVFHGPVLRSTA</sequence>
<dbReference type="PANTHER" id="PTHR22642:SF2">
    <property type="entry name" value="PROTEIN LONG AFTER FAR-RED 3"/>
    <property type="match status" value="1"/>
</dbReference>
<dbReference type="GO" id="GO:0016810">
    <property type="term" value="F:hydrolase activity, acting on carbon-nitrogen (but not peptide) bonds"/>
    <property type="evidence" value="ECO:0007669"/>
    <property type="project" value="InterPro"/>
</dbReference>
<dbReference type="InterPro" id="IPR032466">
    <property type="entry name" value="Metal_Hydrolase"/>
</dbReference>
<dbReference type="GeneID" id="95548624"/>
<accession>A0A1X7DGC5</accession>
<dbReference type="EMBL" id="FXAH01000003">
    <property type="protein sequence ID" value="SMF15137.1"/>
    <property type="molecule type" value="Genomic_DNA"/>
</dbReference>
<dbReference type="OrthoDB" id="9031471at2"/>
<dbReference type="Proteomes" id="UP000192911">
    <property type="component" value="Unassembled WGS sequence"/>
</dbReference>
<dbReference type="InterPro" id="IPR033932">
    <property type="entry name" value="YtcJ-like"/>
</dbReference>
<evidence type="ECO:0000259" key="1">
    <source>
        <dbReference type="Pfam" id="PF07969"/>
    </source>
</evidence>